<gene>
    <name evidence="1" type="ORF">L195_g043353</name>
</gene>
<reference evidence="1 2" key="2">
    <citation type="journal article" date="2017" name="Front. Plant Sci.">
        <title>Gene Classification and Mining of Molecular Markers Useful in Red Clover (Trifolium pratense) Breeding.</title>
        <authorList>
            <person name="Istvanek J."/>
            <person name="Dluhosova J."/>
            <person name="Dluhos P."/>
            <person name="Patkova L."/>
            <person name="Nedelnik J."/>
            <person name="Repkova J."/>
        </authorList>
    </citation>
    <scope>NUCLEOTIDE SEQUENCE [LARGE SCALE GENOMIC DNA]</scope>
    <source>
        <strain evidence="2">cv. Tatra</strain>
        <tissue evidence="1">Young leaves</tissue>
    </source>
</reference>
<dbReference type="Proteomes" id="UP000236291">
    <property type="component" value="Unassembled WGS sequence"/>
</dbReference>
<reference evidence="1 2" key="1">
    <citation type="journal article" date="2014" name="Am. J. Bot.">
        <title>Genome assembly and annotation for red clover (Trifolium pratense; Fabaceae).</title>
        <authorList>
            <person name="Istvanek J."/>
            <person name="Jaros M."/>
            <person name="Krenek A."/>
            <person name="Repkova J."/>
        </authorList>
    </citation>
    <scope>NUCLEOTIDE SEQUENCE [LARGE SCALE GENOMIC DNA]</scope>
    <source>
        <strain evidence="2">cv. Tatra</strain>
        <tissue evidence="1">Young leaves</tissue>
    </source>
</reference>
<feature type="non-terminal residue" evidence="1">
    <location>
        <position position="48"/>
    </location>
</feature>
<evidence type="ECO:0000313" key="2">
    <source>
        <dbReference type="Proteomes" id="UP000236291"/>
    </source>
</evidence>
<protein>
    <submittedName>
        <fullName evidence="1">Uncharacterized protein</fullName>
    </submittedName>
</protein>
<organism evidence="1 2">
    <name type="scientific">Trifolium pratense</name>
    <name type="common">Red clover</name>
    <dbReference type="NCBI Taxonomy" id="57577"/>
    <lineage>
        <taxon>Eukaryota</taxon>
        <taxon>Viridiplantae</taxon>
        <taxon>Streptophyta</taxon>
        <taxon>Embryophyta</taxon>
        <taxon>Tracheophyta</taxon>
        <taxon>Spermatophyta</taxon>
        <taxon>Magnoliopsida</taxon>
        <taxon>eudicotyledons</taxon>
        <taxon>Gunneridae</taxon>
        <taxon>Pentapetalae</taxon>
        <taxon>rosids</taxon>
        <taxon>fabids</taxon>
        <taxon>Fabales</taxon>
        <taxon>Fabaceae</taxon>
        <taxon>Papilionoideae</taxon>
        <taxon>50 kb inversion clade</taxon>
        <taxon>NPAAA clade</taxon>
        <taxon>Hologalegina</taxon>
        <taxon>IRL clade</taxon>
        <taxon>Trifolieae</taxon>
        <taxon>Trifolium</taxon>
    </lineage>
</organism>
<comment type="caution">
    <text evidence="1">The sequence shown here is derived from an EMBL/GenBank/DDBJ whole genome shotgun (WGS) entry which is preliminary data.</text>
</comment>
<name>A0A2K3M907_TRIPR</name>
<dbReference type="EMBL" id="ASHM01053434">
    <property type="protein sequence ID" value="PNX87266.1"/>
    <property type="molecule type" value="Genomic_DNA"/>
</dbReference>
<accession>A0A2K3M907</accession>
<sequence length="48" mass="5253">MDFTLVIPKAEWNLGYCVAAADDVGSTMDVGKGEFEWCGRMGVAARRK</sequence>
<dbReference type="AlphaFoldDB" id="A0A2K3M907"/>
<proteinExistence type="predicted"/>
<evidence type="ECO:0000313" key="1">
    <source>
        <dbReference type="EMBL" id="PNX87266.1"/>
    </source>
</evidence>